<dbReference type="EMBL" id="QLMJ01000003">
    <property type="protein sequence ID" value="RAK40085.1"/>
    <property type="molecule type" value="Genomic_DNA"/>
</dbReference>
<dbReference type="AlphaFoldDB" id="A0A327ZFL0"/>
<evidence type="ECO:0000313" key="2">
    <source>
        <dbReference type="Proteomes" id="UP000249341"/>
    </source>
</evidence>
<dbReference type="RefSeq" id="WP_146616736.1">
    <property type="nucleotide sequence ID" value="NZ_JACHWI010000009.1"/>
</dbReference>
<evidence type="ECO:0000313" key="1">
    <source>
        <dbReference type="EMBL" id="RAK40085.1"/>
    </source>
</evidence>
<name>A0A327ZFL0_9ACTN</name>
<organism evidence="1 2">
    <name type="scientific">Actinoplanes lutulentus</name>
    <dbReference type="NCBI Taxonomy" id="1287878"/>
    <lineage>
        <taxon>Bacteria</taxon>
        <taxon>Bacillati</taxon>
        <taxon>Actinomycetota</taxon>
        <taxon>Actinomycetes</taxon>
        <taxon>Micromonosporales</taxon>
        <taxon>Micromonosporaceae</taxon>
        <taxon>Actinoplanes</taxon>
    </lineage>
</organism>
<sequence length="63" mass="6756">MELPAAYIRGVQDMTREVLSARPDAPVVSPAKTSARTPRVRLALSRALYRASCVVAPAGHRPA</sequence>
<proteinExistence type="predicted"/>
<reference evidence="1 2" key="1">
    <citation type="submission" date="2018-06" db="EMBL/GenBank/DDBJ databases">
        <title>Genomic Encyclopedia of Type Strains, Phase III (KMG-III): the genomes of soil and plant-associated and newly described type strains.</title>
        <authorList>
            <person name="Whitman W."/>
        </authorList>
    </citation>
    <scope>NUCLEOTIDE SEQUENCE [LARGE SCALE GENOMIC DNA]</scope>
    <source>
        <strain evidence="1 2">CGMCC 4.7090</strain>
    </source>
</reference>
<dbReference type="OrthoDB" id="3405033at2"/>
<keyword evidence="2" id="KW-1185">Reference proteome</keyword>
<comment type="caution">
    <text evidence="1">The sequence shown here is derived from an EMBL/GenBank/DDBJ whole genome shotgun (WGS) entry which is preliminary data.</text>
</comment>
<protein>
    <submittedName>
        <fullName evidence="1">Uncharacterized protein</fullName>
    </submittedName>
</protein>
<dbReference type="Proteomes" id="UP000249341">
    <property type="component" value="Unassembled WGS sequence"/>
</dbReference>
<gene>
    <name evidence="1" type="ORF">B0I29_103111</name>
</gene>
<accession>A0A327ZFL0</accession>